<name>A0ABR2GXL4_9EUKA</name>
<sequence>MRQKKISFNNIEYKIPDEFNYEQFSRQICSNFIHYDIYVVKNCANISDEIFKSFCNYIFSQKDLPTINSDNVVGFRLLFEELGVDFHSISGLNDDDLFKVNVLRFMTGIGDKSDIIQYIAKNLDFYIQNFQSDLIEVTITILKNMSMSKEKLIRKVHMNLYLNQVENSIRNLNERFGYAPRNTQTMIANIFTYYKQKLLEKEAIIKCDEIKKNKMNQVSLPEYLIKVPNGFFEFNEILTEVTIPDTVESIGSRAFYRCLALVNIIIPNSVQILGDFAFFECKSLREINLPESLQIIGDHAFDGCESLSNITIPNSVRIIGENAFNNCISLIRIEIPNMVTTIRYSTFKGCTKLEEVLIPKSVKTIESDAFLNCSSLKQIDLSSIIAIGGRAFHSCSSIKSIEIFEGMVSISNHTFACCYFLFEKI</sequence>
<organism evidence="1 2">
    <name type="scientific">Tritrichomonas musculus</name>
    <dbReference type="NCBI Taxonomy" id="1915356"/>
    <lineage>
        <taxon>Eukaryota</taxon>
        <taxon>Metamonada</taxon>
        <taxon>Parabasalia</taxon>
        <taxon>Tritrichomonadida</taxon>
        <taxon>Tritrichomonadidae</taxon>
        <taxon>Tritrichomonas</taxon>
    </lineage>
</organism>
<keyword evidence="2" id="KW-1185">Reference proteome</keyword>
<evidence type="ECO:0000313" key="2">
    <source>
        <dbReference type="Proteomes" id="UP001470230"/>
    </source>
</evidence>
<proteinExistence type="predicted"/>
<dbReference type="SUPFAM" id="SSF52058">
    <property type="entry name" value="L domain-like"/>
    <property type="match status" value="1"/>
</dbReference>
<comment type="caution">
    <text evidence="1">The sequence shown here is derived from an EMBL/GenBank/DDBJ whole genome shotgun (WGS) entry which is preliminary data.</text>
</comment>
<dbReference type="Pfam" id="PF13306">
    <property type="entry name" value="LRR_5"/>
    <property type="match status" value="1"/>
</dbReference>
<reference evidence="1 2" key="1">
    <citation type="submission" date="2024-04" db="EMBL/GenBank/DDBJ databases">
        <title>Tritrichomonas musculus Genome.</title>
        <authorList>
            <person name="Alves-Ferreira E."/>
            <person name="Grigg M."/>
            <person name="Lorenzi H."/>
            <person name="Galac M."/>
        </authorList>
    </citation>
    <scope>NUCLEOTIDE SEQUENCE [LARGE SCALE GENOMIC DNA]</scope>
    <source>
        <strain evidence="1 2">EAF2021</strain>
    </source>
</reference>
<protein>
    <submittedName>
        <fullName evidence="1">Uncharacterized protein</fullName>
    </submittedName>
</protein>
<dbReference type="Proteomes" id="UP001470230">
    <property type="component" value="Unassembled WGS sequence"/>
</dbReference>
<evidence type="ECO:0000313" key="1">
    <source>
        <dbReference type="EMBL" id="KAK8838688.1"/>
    </source>
</evidence>
<dbReference type="EMBL" id="JAPFFF010000054">
    <property type="protein sequence ID" value="KAK8838688.1"/>
    <property type="molecule type" value="Genomic_DNA"/>
</dbReference>
<dbReference type="InterPro" id="IPR026906">
    <property type="entry name" value="LRR_5"/>
</dbReference>
<dbReference type="Gene3D" id="3.80.10.10">
    <property type="entry name" value="Ribonuclease Inhibitor"/>
    <property type="match status" value="2"/>
</dbReference>
<accession>A0ABR2GXL4</accession>
<dbReference type="InterPro" id="IPR032675">
    <property type="entry name" value="LRR_dom_sf"/>
</dbReference>
<dbReference type="PANTHER" id="PTHR45661">
    <property type="entry name" value="SURFACE ANTIGEN"/>
    <property type="match status" value="1"/>
</dbReference>
<gene>
    <name evidence="1" type="ORF">M9Y10_032726</name>
</gene>
<dbReference type="InterPro" id="IPR053139">
    <property type="entry name" value="Surface_bspA-like"/>
</dbReference>
<dbReference type="PANTHER" id="PTHR45661:SF3">
    <property type="entry name" value="IG-LIKE DOMAIN-CONTAINING PROTEIN"/>
    <property type="match status" value="1"/>
</dbReference>